<reference evidence="3" key="2">
    <citation type="submission" date="2018-02" db="UniProtKB">
        <authorList>
            <consortium name="EnsemblPlants"/>
        </authorList>
    </citation>
    <scope>IDENTIFICATION</scope>
    <source>
        <strain evidence="3">Williams 82</strain>
    </source>
</reference>
<evidence type="ECO:0000256" key="1">
    <source>
        <dbReference type="SAM" id="MobiDB-lite"/>
    </source>
</evidence>
<dbReference type="InParanoid" id="A0A0R0KCA3"/>
<evidence type="ECO:0000313" key="4">
    <source>
        <dbReference type="Proteomes" id="UP000008827"/>
    </source>
</evidence>
<organism evidence="2">
    <name type="scientific">Glycine max</name>
    <name type="common">Soybean</name>
    <name type="synonym">Glycine hispida</name>
    <dbReference type="NCBI Taxonomy" id="3847"/>
    <lineage>
        <taxon>Eukaryota</taxon>
        <taxon>Viridiplantae</taxon>
        <taxon>Streptophyta</taxon>
        <taxon>Embryophyta</taxon>
        <taxon>Tracheophyta</taxon>
        <taxon>Spermatophyta</taxon>
        <taxon>Magnoliopsida</taxon>
        <taxon>eudicotyledons</taxon>
        <taxon>Gunneridae</taxon>
        <taxon>Pentapetalae</taxon>
        <taxon>rosids</taxon>
        <taxon>fabids</taxon>
        <taxon>Fabales</taxon>
        <taxon>Fabaceae</taxon>
        <taxon>Papilionoideae</taxon>
        <taxon>50 kb inversion clade</taxon>
        <taxon>NPAAA clade</taxon>
        <taxon>indigoferoid/millettioid clade</taxon>
        <taxon>Phaseoleae</taxon>
        <taxon>Glycine</taxon>
        <taxon>Glycine subgen. Soja</taxon>
    </lineage>
</organism>
<reference evidence="2 3" key="1">
    <citation type="journal article" date="2010" name="Nature">
        <title>Genome sequence of the palaeopolyploid soybean.</title>
        <authorList>
            <person name="Schmutz J."/>
            <person name="Cannon S.B."/>
            <person name="Schlueter J."/>
            <person name="Ma J."/>
            <person name="Mitros T."/>
            <person name="Nelson W."/>
            <person name="Hyten D.L."/>
            <person name="Song Q."/>
            <person name="Thelen J.J."/>
            <person name="Cheng J."/>
            <person name="Xu D."/>
            <person name="Hellsten U."/>
            <person name="May G.D."/>
            <person name="Yu Y."/>
            <person name="Sakurai T."/>
            <person name="Umezawa T."/>
            <person name="Bhattacharyya M.K."/>
            <person name="Sandhu D."/>
            <person name="Valliyodan B."/>
            <person name="Lindquist E."/>
            <person name="Peto M."/>
            <person name="Grant D."/>
            <person name="Shu S."/>
            <person name="Goodstein D."/>
            <person name="Barry K."/>
            <person name="Futrell-Griggs M."/>
            <person name="Abernathy B."/>
            <person name="Du J."/>
            <person name="Tian Z."/>
            <person name="Zhu L."/>
            <person name="Gill N."/>
            <person name="Joshi T."/>
            <person name="Libault M."/>
            <person name="Sethuraman A."/>
            <person name="Zhang X.-C."/>
            <person name="Shinozaki K."/>
            <person name="Nguyen H.T."/>
            <person name="Wing R.A."/>
            <person name="Cregan P."/>
            <person name="Specht J."/>
            <person name="Grimwood J."/>
            <person name="Rokhsar D."/>
            <person name="Stacey G."/>
            <person name="Shoemaker R.C."/>
            <person name="Jackson S.A."/>
        </authorList>
    </citation>
    <scope>NUCLEOTIDE SEQUENCE [LARGE SCALE GENOMIC DNA]</scope>
    <source>
        <strain evidence="3">cv. Williams 82</strain>
        <tissue evidence="2">Callus</tissue>
    </source>
</reference>
<accession>A0A0R0KCA3</accession>
<reference evidence="2" key="3">
    <citation type="submission" date="2018-07" db="EMBL/GenBank/DDBJ databases">
        <title>WGS assembly of Glycine max.</title>
        <authorList>
            <person name="Schmutz J."/>
            <person name="Cannon S."/>
            <person name="Schlueter J."/>
            <person name="Ma J."/>
            <person name="Mitros T."/>
            <person name="Nelson W."/>
            <person name="Hyten D."/>
            <person name="Song Q."/>
            <person name="Thelen J."/>
            <person name="Cheng J."/>
            <person name="Xu D."/>
            <person name="Hellsten U."/>
            <person name="May G."/>
            <person name="Yu Y."/>
            <person name="Sakurai T."/>
            <person name="Umezawa T."/>
            <person name="Bhattacharyya M."/>
            <person name="Sandhu D."/>
            <person name="Valliyodan B."/>
            <person name="Lindquist E."/>
            <person name="Peto M."/>
            <person name="Grant D."/>
            <person name="Shu S."/>
            <person name="Goodstein D."/>
            <person name="Barry K."/>
            <person name="Futrell-Griggs M."/>
            <person name="Abernathy B."/>
            <person name="Du J."/>
            <person name="Tian Z."/>
            <person name="Zhu L."/>
            <person name="Gill N."/>
            <person name="Joshi T."/>
            <person name="Libault M."/>
            <person name="Sethuraman A."/>
            <person name="Zhang X."/>
            <person name="Shinozaki K."/>
            <person name="Nguyen H."/>
            <person name="Wing R."/>
            <person name="Cregan P."/>
            <person name="Specht J."/>
            <person name="Grimwood J."/>
            <person name="Rokhsar D."/>
            <person name="Stacey G."/>
            <person name="Shoemaker R."/>
            <person name="Jackson S."/>
        </authorList>
    </citation>
    <scope>NUCLEOTIDE SEQUENCE</scope>
    <source>
        <tissue evidence="2">Callus</tissue>
    </source>
</reference>
<dbReference type="EnsemblPlants" id="KRH64631">
    <property type="protein sequence ID" value="KRH64631"/>
    <property type="gene ID" value="GLYMA_04G247100"/>
</dbReference>
<keyword evidence="4" id="KW-1185">Reference proteome</keyword>
<dbReference type="Gramene" id="KRH64631">
    <property type="protein sequence ID" value="KRH64631"/>
    <property type="gene ID" value="GLYMA_04G247100"/>
</dbReference>
<feature type="region of interest" description="Disordered" evidence="1">
    <location>
        <begin position="1"/>
        <end position="24"/>
    </location>
</feature>
<dbReference type="EMBL" id="CM000837">
    <property type="protein sequence ID" value="KRH64631.1"/>
    <property type="molecule type" value="Genomic_DNA"/>
</dbReference>
<name>A0A0R0KCA3_SOYBN</name>
<dbReference type="Proteomes" id="UP000008827">
    <property type="component" value="Chromosome 4"/>
</dbReference>
<protein>
    <submittedName>
        <fullName evidence="2 3">Uncharacterized protein</fullName>
    </submittedName>
</protein>
<evidence type="ECO:0000313" key="2">
    <source>
        <dbReference type="EMBL" id="KRH64631.1"/>
    </source>
</evidence>
<sequence length="87" mass="9514">MNVSTPIASMKTASPPVHEKGKSCERERKKNIFFSVGSTIIISKKLDIEGSIVVSYGAEPIPLTHTSHGHINLSTLTSKVQSIYIYI</sequence>
<proteinExistence type="predicted"/>
<dbReference type="AlphaFoldDB" id="A0A0R0KCA3"/>
<evidence type="ECO:0000313" key="3">
    <source>
        <dbReference type="EnsemblPlants" id="KRH64631"/>
    </source>
</evidence>
<gene>
    <name evidence="2" type="ORF">GLYMA_04G247100</name>
</gene>